<protein>
    <submittedName>
        <fullName evidence="8">Lactose ABC transporter permease</fullName>
    </submittedName>
</protein>
<evidence type="ECO:0000256" key="7">
    <source>
        <dbReference type="RuleBase" id="RU363032"/>
    </source>
</evidence>
<dbReference type="RefSeq" id="WP_184092002.1">
    <property type="nucleotide sequence ID" value="NZ_AP023367.1"/>
</dbReference>
<dbReference type="InterPro" id="IPR051393">
    <property type="entry name" value="ABC_transporter_permease"/>
</dbReference>
<evidence type="ECO:0000256" key="4">
    <source>
        <dbReference type="ARBA" id="ARBA00022692"/>
    </source>
</evidence>
<dbReference type="CDD" id="cd06261">
    <property type="entry name" value="TM_PBP2"/>
    <property type="match status" value="1"/>
</dbReference>
<dbReference type="AlphaFoldDB" id="A0A6S6RCY5"/>
<dbReference type="GO" id="GO:0005886">
    <property type="term" value="C:plasma membrane"/>
    <property type="evidence" value="ECO:0007669"/>
    <property type="project" value="UniProtKB-SubCell"/>
</dbReference>
<feature type="transmembrane region" description="Helical" evidence="7">
    <location>
        <begin position="272"/>
        <end position="295"/>
    </location>
</feature>
<dbReference type="GO" id="GO:0055085">
    <property type="term" value="P:transmembrane transport"/>
    <property type="evidence" value="ECO:0007669"/>
    <property type="project" value="InterPro"/>
</dbReference>
<evidence type="ECO:0000313" key="9">
    <source>
        <dbReference type="Proteomes" id="UP000515561"/>
    </source>
</evidence>
<feature type="transmembrane region" description="Helical" evidence="7">
    <location>
        <begin position="219"/>
        <end position="239"/>
    </location>
</feature>
<keyword evidence="2 7" id="KW-0813">Transport</keyword>
<dbReference type="SUPFAM" id="SSF161098">
    <property type="entry name" value="MetI-like"/>
    <property type="match status" value="1"/>
</dbReference>
<sequence>MLKKKTSCVKYTKWGYIFLIPFFLVYTVFSLIPLISTFYNSFFENYMSGLSHIGPTFVGIENFKRIFSEGDMLIYTKNTLIMWALGFVPQIIVSLLLAAWFTDVRLKLKGATFFKTIIYMPNLIMASAFSMLFFNLFSDIGPINDILVDVGILSEPFRFLSNVNGTRGLIALMNFLMWFGNTTILLMAGMMGIDTALFEAAEVDGAKSLQIFRLITMPLLKPIFVYVVITSLIGGVQMFDVPQILTNGNGSPNNSTMTLIMYLNKHLFSKNYGMAGALSVILFFFTAILSLLVYFKISKKEN</sequence>
<dbReference type="Proteomes" id="UP000515561">
    <property type="component" value="Chromosome"/>
</dbReference>
<comment type="subcellular location">
    <subcellularLocation>
        <location evidence="1 7">Cell membrane</location>
        <topology evidence="1 7">Multi-pass membrane protein</topology>
    </subcellularLocation>
</comment>
<accession>A0A6S6RCY5</accession>
<evidence type="ECO:0000256" key="6">
    <source>
        <dbReference type="ARBA" id="ARBA00023136"/>
    </source>
</evidence>
<dbReference type="Gene3D" id="1.10.3720.10">
    <property type="entry name" value="MetI-like"/>
    <property type="match status" value="1"/>
</dbReference>
<dbReference type="PANTHER" id="PTHR30193">
    <property type="entry name" value="ABC TRANSPORTER PERMEASE PROTEIN"/>
    <property type="match status" value="1"/>
</dbReference>
<dbReference type="PROSITE" id="PS50928">
    <property type="entry name" value="ABC_TM1"/>
    <property type="match status" value="1"/>
</dbReference>
<dbReference type="InterPro" id="IPR035906">
    <property type="entry name" value="MetI-like_sf"/>
</dbReference>
<gene>
    <name evidence="8" type="ORF">acsn021_42370</name>
</gene>
<keyword evidence="6 7" id="KW-0472">Membrane</keyword>
<keyword evidence="5 7" id="KW-1133">Transmembrane helix</keyword>
<evidence type="ECO:0000256" key="2">
    <source>
        <dbReference type="ARBA" id="ARBA00022448"/>
    </source>
</evidence>
<feature type="transmembrane region" description="Helical" evidence="7">
    <location>
        <begin position="80"/>
        <end position="101"/>
    </location>
</feature>
<dbReference type="KEGG" id="acel:acsn021_42370"/>
<evidence type="ECO:0000256" key="1">
    <source>
        <dbReference type="ARBA" id="ARBA00004651"/>
    </source>
</evidence>
<dbReference type="Pfam" id="PF00528">
    <property type="entry name" value="BPD_transp_1"/>
    <property type="match status" value="1"/>
</dbReference>
<reference evidence="8 9" key="1">
    <citation type="journal article" date="2016" name="Int. J. Syst. Evol. Microbiol.">
        <title>Descriptions of Anaerotaenia torta gen. nov., sp. nov. and Anaerocolumna cellulosilytica gen. nov., sp. nov. isolated from a methanogenic reactor of cattle waste.</title>
        <authorList>
            <person name="Uek A."/>
            <person name="Ohtaki Y."/>
            <person name="Kaku N."/>
            <person name="Ueki K."/>
        </authorList>
    </citation>
    <scope>NUCLEOTIDE SEQUENCE [LARGE SCALE GENOMIC DNA]</scope>
    <source>
        <strain evidence="8 9">SN021</strain>
    </source>
</reference>
<comment type="similarity">
    <text evidence="7">Belongs to the binding-protein-dependent transport system permease family.</text>
</comment>
<dbReference type="InterPro" id="IPR000515">
    <property type="entry name" value="MetI-like"/>
</dbReference>
<keyword evidence="3" id="KW-1003">Cell membrane</keyword>
<keyword evidence="4 7" id="KW-0812">Transmembrane</keyword>
<evidence type="ECO:0000256" key="3">
    <source>
        <dbReference type="ARBA" id="ARBA00022475"/>
    </source>
</evidence>
<organism evidence="8 9">
    <name type="scientific">Anaerocolumna cellulosilytica</name>
    <dbReference type="NCBI Taxonomy" id="433286"/>
    <lineage>
        <taxon>Bacteria</taxon>
        <taxon>Bacillati</taxon>
        <taxon>Bacillota</taxon>
        <taxon>Clostridia</taxon>
        <taxon>Lachnospirales</taxon>
        <taxon>Lachnospiraceae</taxon>
        <taxon>Anaerocolumna</taxon>
    </lineage>
</organism>
<name>A0A6S6RCY5_9FIRM</name>
<keyword evidence="9" id="KW-1185">Reference proteome</keyword>
<feature type="transmembrane region" description="Helical" evidence="7">
    <location>
        <begin position="113"/>
        <end position="137"/>
    </location>
</feature>
<feature type="transmembrane region" description="Helical" evidence="7">
    <location>
        <begin position="16"/>
        <end position="39"/>
    </location>
</feature>
<dbReference type="EMBL" id="AP023367">
    <property type="protein sequence ID" value="BCJ96668.1"/>
    <property type="molecule type" value="Genomic_DNA"/>
</dbReference>
<feature type="transmembrane region" description="Helical" evidence="7">
    <location>
        <begin position="175"/>
        <end position="198"/>
    </location>
</feature>
<dbReference type="PANTHER" id="PTHR30193:SF37">
    <property type="entry name" value="INNER MEMBRANE ABC TRANSPORTER PERMEASE PROTEIN YCJO"/>
    <property type="match status" value="1"/>
</dbReference>
<evidence type="ECO:0000313" key="8">
    <source>
        <dbReference type="EMBL" id="BCJ96668.1"/>
    </source>
</evidence>
<proteinExistence type="inferred from homology"/>
<evidence type="ECO:0000256" key="5">
    <source>
        <dbReference type="ARBA" id="ARBA00022989"/>
    </source>
</evidence>